<dbReference type="GO" id="GO:0000175">
    <property type="term" value="F:3'-5'-RNA exonuclease activity"/>
    <property type="evidence" value="ECO:0007669"/>
    <property type="project" value="TreeGrafter"/>
</dbReference>
<comment type="caution">
    <text evidence="1">The sequence shown here is derived from an EMBL/GenBank/DDBJ whole genome shotgun (WGS) entry which is preliminary data.</text>
</comment>
<reference evidence="1 2" key="1">
    <citation type="submission" date="2023-10" db="EMBL/GenBank/DDBJ databases">
        <title>Genomes of two closely related lineages of the louse Polyplax serrata with different host specificities.</title>
        <authorList>
            <person name="Martinu J."/>
            <person name="Tarabai H."/>
            <person name="Stefka J."/>
            <person name="Hypsa V."/>
        </authorList>
    </citation>
    <scope>NUCLEOTIDE SEQUENCE [LARGE SCALE GENOMIC DNA]</scope>
    <source>
        <strain evidence="1">HR10_N</strain>
    </source>
</reference>
<dbReference type="Proteomes" id="UP001372834">
    <property type="component" value="Unassembled WGS sequence"/>
</dbReference>
<evidence type="ECO:0000313" key="2">
    <source>
        <dbReference type="Proteomes" id="UP001372834"/>
    </source>
</evidence>
<dbReference type="PANTHER" id="PTHR12121:SF100">
    <property type="entry name" value="POLY(A)-SPECIFIC RIBONUCLEASE"/>
    <property type="match status" value="1"/>
</dbReference>
<dbReference type="InterPro" id="IPR050410">
    <property type="entry name" value="CCR4/nocturin_mRNA_transcr"/>
</dbReference>
<evidence type="ECO:0000313" key="1">
    <source>
        <dbReference type="EMBL" id="KAK6629642.1"/>
    </source>
</evidence>
<organism evidence="1 2">
    <name type="scientific">Polyplax serrata</name>
    <name type="common">Common mouse louse</name>
    <dbReference type="NCBI Taxonomy" id="468196"/>
    <lineage>
        <taxon>Eukaryota</taxon>
        <taxon>Metazoa</taxon>
        <taxon>Ecdysozoa</taxon>
        <taxon>Arthropoda</taxon>
        <taxon>Hexapoda</taxon>
        <taxon>Insecta</taxon>
        <taxon>Pterygota</taxon>
        <taxon>Neoptera</taxon>
        <taxon>Paraneoptera</taxon>
        <taxon>Psocodea</taxon>
        <taxon>Troctomorpha</taxon>
        <taxon>Phthiraptera</taxon>
        <taxon>Anoplura</taxon>
        <taxon>Polyplacidae</taxon>
        <taxon>Polyplax</taxon>
    </lineage>
</organism>
<gene>
    <name evidence="1" type="ORF">RUM43_003459</name>
</gene>
<dbReference type="PANTHER" id="PTHR12121">
    <property type="entry name" value="CARBON CATABOLITE REPRESSOR PROTEIN 4"/>
    <property type="match status" value="1"/>
</dbReference>
<protein>
    <submittedName>
        <fullName evidence="1">Uncharacterized protein</fullName>
    </submittedName>
</protein>
<dbReference type="Gene3D" id="3.60.10.10">
    <property type="entry name" value="Endonuclease/exonuclease/phosphatase"/>
    <property type="match status" value="1"/>
</dbReference>
<dbReference type="SUPFAM" id="SSF56219">
    <property type="entry name" value="DNase I-like"/>
    <property type="match status" value="1"/>
</dbReference>
<accession>A0AAN8PFJ7</accession>
<dbReference type="InterPro" id="IPR036691">
    <property type="entry name" value="Endo/exonu/phosph_ase_sf"/>
</dbReference>
<dbReference type="AlphaFoldDB" id="A0AAN8PFJ7"/>
<sequence length="131" mass="14925">MVAEVETDQFYNFFLPELKRDGYDGIFSPKSRAKTMSENDRKFVDGCAIFYRTAKFSLIKNHLVEFNQLAMANSEGSDHMLNRVMPKDNIGLAALLKTKEAAWDNALWISLVDTIRNFLLLNNASRQGPNC</sequence>
<dbReference type="EMBL" id="JAWJWE010000036">
    <property type="protein sequence ID" value="KAK6629642.1"/>
    <property type="molecule type" value="Genomic_DNA"/>
</dbReference>
<name>A0AAN8PFJ7_POLSC</name>
<proteinExistence type="predicted"/>